<dbReference type="AlphaFoldDB" id="A0A378JPW8"/>
<proteinExistence type="predicted"/>
<accession>A0A378JPW8</accession>
<evidence type="ECO:0000313" key="1">
    <source>
        <dbReference type="EMBL" id="STX55805.1"/>
    </source>
</evidence>
<dbReference type="EMBL" id="UGNV01000006">
    <property type="protein sequence ID" value="STX55805.1"/>
    <property type="molecule type" value="Genomic_DNA"/>
</dbReference>
<gene>
    <name evidence="1" type="ORF">NCTC13315_03175</name>
</gene>
<sequence length="108" mass="12354">MARLTISLPDKVHSRLSALAIKNNESLSNIINQLVQVGLYHFFSEEGHSKETNAIEKYCHQLIIQMNALIKNMSVELLKLNRDDLEKLQLAAANKYRELKSSSYENHS</sequence>
<protein>
    <recommendedName>
        <fullName evidence="3">CopG-like ribbon-helix-helix domain-containing protein</fullName>
    </recommendedName>
</protein>
<dbReference type="OrthoDB" id="5643048at2"/>
<reference evidence="1 2" key="1">
    <citation type="submission" date="2018-06" db="EMBL/GenBank/DDBJ databases">
        <authorList>
            <consortium name="Pathogen Informatics"/>
            <person name="Doyle S."/>
        </authorList>
    </citation>
    <scope>NUCLEOTIDE SEQUENCE [LARGE SCALE GENOMIC DNA]</scope>
    <source>
        <strain evidence="1 2">NCTC13315</strain>
    </source>
</reference>
<organism evidence="1 2">
    <name type="scientific">Legionella beliardensis</name>
    <dbReference type="NCBI Taxonomy" id="91822"/>
    <lineage>
        <taxon>Bacteria</taxon>
        <taxon>Pseudomonadati</taxon>
        <taxon>Pseudomonadota</taxon>
        <taxon>Gammaproteobacteria</taxon>
        <taxon>Legionellales</taxon>
        <taxon>Legionellaceae</taxon>
        <taxon>Legionella</taxon>
    </lineage>
</organism>
<name>A0A378JPW8_9GAMM</name>
<evidence type="ECO:0000313" key="2">
    <source>
        <dbReference type="Proteomes" id="UP000254968"/>
    </source>
</evidence>
<keyword evidence="2" id="KW-1185">Reference proteome</keyword>
<dbReference type="RefSeq" id="WP_115304402.1">
    <property type="nucleotide sequence ID" value="NZ_CAAAHO010000014.1"/>
</dbReference>
<dbReference type="Proteomes" id="UP000254968">
    <property type="component" value="Unassembled WGS sequence"/>
</dbReference>
<evidence type="ECO:0008006" key="3">
    <source>
        <dbReference type="Google" id="ProtNLM"/>
    </source>
</evidence>